<evidence type="ECO:0000313" key="5">
    <source>
        <dbReference type="EMBL" id="PWN23740.1"/>
    </source>
</evidence>
<dbReference type="InterPro" id="IPR029063">
    <property type="entry name" value="SAM-dependent_MTases_sf"/>
</dbReference>
<dbReference type="Gene3D" id="3.40.50.150">
    <property type="entry name" value="Vaccinia Virus protein VP39"/>
    <property type="match status" value="1"/>
</dbReference>
<sequence>MSADAQSPYAVARALIDAAHAKDPAYLARTTTSEDASSDASDINHQDELSYADGVESWAIKLLESNPAKSSLLSSGPGGLELVKLAARCQHLERFLTPRSSYPEGKAGYFKWRRSLYVIQANRAAELLQQAGVSTEEQELVKKWVSKTDLQPGKDAGDPGTQLLEDAAVLVFLADQLEDFAEKHEDYTKEKMITILSKTWKKLSPHGKAAAAAIPLEEGLKKMVAEAVGEIDKQTAAAKDMAAQLPRLKSAAEAEAYLQSVAAASSSSSSSSTRADEASSSNLAASSSSTAPTSPPSVFGTRLFREGVDDPKAFNAWDHVEPPPEYLSTIRSLLATQALTRIPTSEAESLYHSQGKPAEYWDHFYSQHEHKFFKDRKWLGSEFPELLECTAEGAGRKRVLEVGCGAGNTVFPLLEKNRNAQLEMYACDYSSEAVQVVRSNALYKDPPVGKCEAFVWDLSSPEGIPPEVNVGEGGEDGLDLICLIFCLSALHPREWAQAALNLKRLLKPGGLILVRDYARYDLPQLRFRKGRMLDDNFYVRGDGTRVYFFTPEELREIFNAGPAPSPHAPSAPTTEDEAPSAAEEATSNGTIPVPPTEAVDAQPISQEPEGIFDFDTLQMALDRRMLVNRKEDKKMYRNWIQTKLRKR</sequence>
<dbReference type="PANTHER" id="PTHR22809:SF11">
    <property type="entry name" value="TRNA N(3)-METHYLCYTIDINE METHYLTRANSFERASE METTL2"/>
    <property type="match status" value="1"/>
</dbReference>
<dbReference type="Proteomes" id="UP000245942">
    <property type="component" value="Unassembled WGS sequence"/>
</dbReference>
<dbReference type="Pfam" id="PF13875">
    <property type="entry name" value="DUF4202"/>
    <property type="match status" value="1"/>
</dbReference>
<evidence type="ECO:0000256" key="1">
    <source>
        <dbReference type="ARBA" id="ARBA00009725"/>
    </source>
</evidence>
<dbReference type="SUPFAM" id="SSF53335">
    <property type="entry name" value="S-adenosyl-L-methionine-dependent methyltransferases"/>
    <property type="match status" value="1"/>
</dbReference>
<keyword evidence="3 5" id="KW-0808">Transferase</keyword>
<dbReference type="AlphaFoldDB" id="A0A316UEW7"/>
<evidence type="ECO:0000256" key="4">
    <source>
        <dbReference type="SAM" id="MobiDB-lite"/>
    </source>
</evidence>
<gene>
    <name evidence="5" type="ORF">BCV69DRAFT_243734</name>
</gene>
<dbReference type="OrthoDB" id="417697at2759"/>
<accession>A0A316UEW7</accession>
<dbReference type="GO" id="GO:0032259">
    <property type="term" value="P:methylation"/>
    <property type="evidence" value="ECO:0007669"/>
    <property type="project" value="UniProtKB-KW"/>
</dbReference>
<organism evidence="5 6">
    <name type="scientific">Pseudomicrostroma glucosiphilum</name>
    <dbReference type="NCBI Taxonomy" id="1684307"/>
    <lineage>
        <taxon>Eukaryota</taxon>
        <taxon>Fungi</taxon>
        <taxon>Dikarya</taxon>
        <taxon>Basidiomycota</taxon>
        <taxon>Ustilaginomycotina</taxon>
        <taxon>Exobasidiomycetes</taxon>
        <taxon>Microstromatales</taxon>
        <taxon>Microstromatales incertae sedis</taxon>
        <taxon>Pseudomicrostroma</taxon>
    </lineage>
</organism>
<protein>
    <submittedName>
        <fullName evidence="5">S-adenosyl-L-methionine-dependent methyltransferase</fullName>
    </submittedName>
</protein>
<keyword evidence="2 5" id="KW-0489">Methyltransferase</keyword>
<evidence type="ECO:0000313" key="6">
    <source>
        <dbReference type="Proteomes" id="UP000245942"/>
    </source>
</evidence>
<reference evidence="5 6" key="1">
    <citation type="journal article" date="2018" name="Mol. Biol. Evol.">
        <title>Broad Genomic Sampling Reveals a Smut Pathogenic Ancestry of the Fungal Clade Ustilaginomycotina.</title>
        <authorList>
            <person name="Kijpornyongpan T."/>
            <person name="Mondo S.J."/>
            <person name="Barry K."/>
            <person name="Sandor L."/>
            <person name="Lee J."/>
            <person name="Lipzen A."/>
            <person name="Pangilinan J."/>
            <person name="LaButti K."/>
            <person name="Hainaut M."/>
            <person name="Henrissat B."/>
            <person name="Grigoriev I.V."/>
            <person name="Spatafora J.W."/>
            <person name="Aime M.C."/>
        </authorList>
    </citation>
    <scope>NUCLEOTIDE SEQUENCE [LARGE SCALE GENOMIC DNA]</scope>
    <source>
        <strain evidence="5 6">MCA 4718</strain>
    </source>
</reference>
<dbReference type="PANTHER" id="PTHR22809">
    <property type="entry name" value="METHYLTRANSFERASE-RELATED"/>
    <property type="match status" value="1"/>
</dbReference>
<dbReference type="Pfam" id="PF13489">
    <property type="entry name" value="Methyltransf_23"/>
    <property type="match status" value="1"/>
</dbReference>
<dbReference type="InterPro" id="IPR026113">
    <property type="entry name" value="METTL2/6/8-like"/>
</dbReference>
<feature type="region of interest" description="Disordered" evidence="4">
    <location>
        <begin position="559"/>
        <end position="598"/>
    </location>
</feature>
<dbReference type="CDD" id="cd02440">
    <property type="entry name" value="AdoMet_MTases"/>
    <property type="match status" value="1"/>
</dbReference>
<dbReference type="GeneID" id="37011815"/>
<name>A0A316UEW7_9BASI</name>
<dbReference type="STRING" id="1684307.A0A316UEW7"/>
<dbReference type="GO" id="GO:0052735">
    <property type="term" value="F:tRNA (cytidine-3-)-methyltransferase activity"/>
    <property type="evidence" value="ECO:0007669"/>
    <property type="project" value="TreeGrafter"/>
</dbReference>
<dbReference type="EMBL" id="KZ819321">
    <property type="protein sequence ID" value="PWN23740.1"/>
    <property type="molecule type" value="Genomic_DNA"/>
</dbReference>
<evidence type="ECO:0000256" key="2">
    <source>
        <dbReference type="ARBA" id="ARBA00022603"/>
    </source>
</evidence>
<comment type="similarity">
    <text evidence="1">Belongs to the methyltransferase superfamily. METL family.</text>
</comment>
<evidence type="ECO:0000256" key="3">
    <source>
        <dbReference type="ARBA" id="ARBA00022679"/>
    </source>
</evidence>
<dbReference type="RefSeq" id="XP_025350900.1">
    <property type="nucleotide sequence ID" value="XM_025490081.1"/>
</dbReference>
<keyword evidence="6" id="KW-1185">Reference proteome</keyword>
<feature type="region of interest" description="Disordered" evidence="4">
    <location>
        <begin position="268"/>
        <end position="302"/>
    </location>
</feature>
<proteinExistence type="inferred from homology"/>
<feature type="compositionally biased region" description="Low complexity" evidence="4">
    <location>
        <begin position="268"/>
        <end position="292"/>
    </location>
</feature>
<dbReference type="InterPro" id="IPR025255">
    <property type="entry name" value="DUF4202"/>
</dbReference>